<dbReference type="EMBL" id="CM035411">
    <property type="protein sequence ID" value="KAH7434760.1"/>
    <property type="molecule type" value="Genomic_DNA"/>
</dbReference>
<evidence type="ECO:0000256" key="2">
    <source>
        <dbReference type="ARBA" id="ARBA00022679"/>
    </source>
</evidence>
<evidence type="ECO:0000313" key="5">
    <source>
        <dbReference type="EMBL" id="KAH7434760.1"/>
    </source>
</evidence>
<keyword evidence="2 3" id="KW-0808">Transferase</keyword>
<dbReference type="AlphaFoldDB" id="A0A8T2UJP7"/>
<name>A0A8T2UJP7_CERRI</name>
<dbReference type="Gene3D" id="3.40.50.2000">
    <property type="entry name" value="Glycogen Phosphorylase B"/>
    <property type="match status" value="2"/>
</dbReference>
<proteinExistence type="inferred from homology"/>
<comment type="caution">
    <text evidence="5">The sequence shown here is derived from an EMBL/GenBank/DDBJ whole genome shotgun (WGS) entry which is preliminary data.</text>
</comment>
<organism evidence="5 6">
    <name type="scientific">Ceratopteris richardii</name>
    <name type="common">Triangle waterfern</name>
    <dbReference type="NCBI Taxonomy" id="49495"/>
    <lineage>
        <taxon>Eukaryota</taxon>
        <taxon>Viridiplantae</taxon>
        <taxon>Streptophyta</taxon>
        <taxon>Embryophyta</taxon>
        <taxon>Tracheophyta</taxon>
        <taxon>Polypodiopsida</taxon>
        <taxon>Polypodiidae</taxon>
        <taxon>Polypodiales</taxon>
        <taxon>Pteridineae</taxon>
        <taxon>Pteridaceae</taxon>
        <taxon>Parkerioideae</taxon>
        <taxon>Ceratopteris</taxon>
    </lineage>
</organism>
<evidence type="ECO:0000256" key="4">
    <source>
        <dbReference type="RuleBase" id="RU362057"/>
    </source>
</evidence>
<keyword evidence="3" id="KW-0328">Glycosyltransferase</keyword>
<gene>
    <name evidence="5" type="ORF">KP509_06G033400</name>
</gene>
<dbReference type="CDD" id="cd03784">
    <property type="entry name" value="GT1_Gtf-like"/>
    <property type="match status" value="1"/>
</dbReference>
<dbReference type="GO" id="GO:0008194">
    <property type="term" value="F:UDP-glycosyltransferase activity"/>
    <property type="evidence" value="ECO:0007669"/>
    <property type="project" value="InterPro"/>
</dbReference>
<dbReference type="Pfam" id="PF00201">
    <property type="entry name" value="UDPGT"/>
    <property type="match status" value="1"/>
</dbReference>
<dbReference type="InterPro" id="IPR035595">
    <property type="entry name" value="UDP_glycos_trans_CS"/>
</dbReference>
<evidence type="ECO:0000256" key="3">
    <source>
        <dbReference type="RuleBase" id="RU003718"/>
    </source>
</evidence>
<dbReference type="Proteomes" id="UP000825935">
    <property type="component" value="Chromosome 6"/>
</dbReference>
<dbReference type="OrthoDB" id="5835829at2759"/>
<evidence type="ECO:0000313" key="6">
    <source>
        <dbReference type="Proteomes" id="UP000825935"/>
    </source>
</evidence>
<evidence type="ECO:0000256" key="1">
    <source>
        <dbReference type="ARBA" id="ARBA00009995"/>
    </source>
</evidence>
<comment type="similarity">
    <text evidence="1 3">Belongs to the UDP-glycosyltransferase family.</text>
</comment>
<dbReference type="EC" id="2.4.1.-" evidence="4"/>
<protein>
    <recommendedName>
        <fullName evidence="4">Glycosyltransferase</fullName>
        <ecNumber evidence="4">2.4.1.-</ecNumber>
    </recommendedName>
</protein>
<dbReference type="FunFam" id="3.40.50.2000:FF:000056">
    <property type="entry name" value="Glycosyltransferase"/>
    <property type="match status" value="1"/>
</dbReference>
<sequence length="517" mass="59249">MRDGKVLHAIVCAYPALGHLNPLLRLSILFAQQHIPVTFVSTQFYCDRLRELLRNGHPCTRTGSQQQGLDGADETFERGSILEGIFSAECNSEQGKWHECHEKQWDISFEGLSDGLPIEFDRRSPSTELSRAIEHLRPAFEDLLRRLLHPNPNVSYFIIYDAFLSWTRDVAMSPHIPRILFWPQSASVFTIFRRTEHILRSGINPFVDDLDADPGRMIDCIPGLPVLPASYLPYRIQFVAGKDRRFLLYENLGYQDRQCREASCILINSLDWLERLPDDTLKSNIATPIKLVGPLVLLPYLELDLSVFSNRVECEEIMEWLDTQSVSSVLYICLGSVVSWTKSQIQEISLGLTEKQQPFLWVMRPWEMRHVLPPEVLKFGKVVAFAPQIQVLGHPSVGGFLSHCGWNSTLESLTMGIPILAWPHFLDQFPNCWFVVHVWKVGVQLSRTTKGRMEDVVVDRNQFTAALALLMEGESKELMKLNSMNMKKQIQERLRQYNSYSNLRIILSELLPERASA</sequence>
<reference evidence="5" key="1">
    <citation type="submission" date="2021-08" db="EMBL/GenBank/DDBJ databases">
        <title>WGS assembly of Ceratopteris richardii.</title>
        <authorList>
            <person name="Marchant D.B."/>
            <person name="Chen G."/>
            <person name="Jenkins J."/>
            <person name="Shu S."/>
            <person name="Leebens-Mack J."/>
            <person name="Grimwood J."/>
            <person name="Schmutz J."/>
            <person name="Soltis P."/>
            <person name="Soltis D."/>
            <person name="Chen Z.-H."/>
        </authorList>
    </citation>
    <scope>NUCLEOTIDE SEQUENCE</scope>
    <source>
        <strain evidence="5">Whitten #5841</strain>
        <tissue evidence="5">Leaf</tissue>
    </source>
</reference>
<dbReference type="SUPFAM" id="SSF53756">
    <property type="entry name" value="UDP-Glycosyltransferase/glycogen phosphorylase"/>
    <property type="match status" value="1"/>
</dbReference>
<dbReference type="PANTHER" id="PTHR11926:SF774">
    <property type="entry name" value="UDP-GLYCOSYLTRANSFERASE 85A1-RELATED"/>
    <property type="match status" value="1"/>
</dbReference>
<accession>A0A8T2UJP7</accession>
<keyword evidence="6" id="KW-1185">Reference proteome</keyword>
<dbReference type="InterPro" id="IPR002213">
    <property type="entry name" value="UDP_glucos_trans"/>
</dbReference>
<dbReference type="PROSITE" id="PS00375">
    <property type="entry name" value="UDPGT"/>
    <property type="match status" value="1"/>
</dbReference>
<dbReference type="PANTHER" id="PTHR11926">
    <property type="entry name" value="GLUCOSYL/GLUCURONOSYL TRANSFERASES"/>
    <property type="match status" value="1"/>
</dbReference>